<reference evidence="1 2" key="1">
    <citation type="journal article" date="2021" name="BMC Genomics">
        <title>Datura genome reveals duplications of psychoactive alkaloid biosynthetic genes and high mutation rate following tissue culture.</title>
        <authorList>
            <person name="Rajewski A."/>
            <person name="Carter-House D."/>
            <person name="Stajich J."/>
            <person name="Litt A."/>
        </authorList>
    </citation>
    <scope>NUCLEOTIDE SEQUENCE [LARGE SCALE GENOMIC DNA]</scope>
    <source>
        <strain evidence="1">AR-01</strain>
    </source>
</reference>
<name>A0ABS8VIR1_DATST</name>
<evidence type="ECO:0000313" key="2">
    <source>
        <dbReference type="Proteomes" id="UP000823775"/>
    </source>
</evidence>
<dbReference type="Proteomes" id="UP000823775">
    <property type="component" value="Unassembled WGS sequence"/>
</dbReference>
<dbReference type="EMBL" id="JACEIK010004955">
    <property type="protein sequence ID" value="MCD9646908.1"/>
    <property type="molecule type" value="Genomic_DNA"/>
</dbReference>
<sequence length="133" mass="14859">HLDRRTFSAITVIDIESELSFNQVRDPLERALIGYDNFGDAAAYEMVHYLDLANVHHARIGFEPLNRPIEVNSISHQRNAYALSSTMRRSRGILSFATHTCRKLEEDKIGKKFAMGSATRTSSLGGHRADGIG</sequence>
<proteinExistence type="predicted"/>
<evidence type="ECO:0000313" key="1">
    <source>
        <dbReference type="EMBL" id="MCD9646908.1"/>
    </source>
</evidence>
<organism evidence="1 2">
    <name type="scientific">Datura stramonium</name>
    <name type="common">Jimsonweed</name>
    <name type="synonym">Common thornapple</name>
    <dbReference type="NCBI Taxonomy" id="4076"/>
    <lineage>
        <taxon>Eukaryota</taxon>
        <taxon>Viridiplantae</taxon>
        <taxon>Streptophyta</taxon>
        <taxon>Embryophyta</taxon>
        <taxon>Tracheophyta</taxon>
        <taxon>Spermatophyta</taxon>
        <taxon>Magnoliopsida</taxon>
        <taxon>eudicotyledons</taxon>
        <taxon>Gunneridae</taxon>
        <taxon>Pentapetalae</taxon>
        <taxon>asterids</taxon>
        <taxon>lamiids</taxon>
        <taxon>Solanales</taxon>
        <taxon>Solanaceae</taxon>
        <taxon>Solanoideae</taxon>
        <taxon>Datureae</taxon>
        <taxon>Datura</taxon>
    </lineage>
</organism>
<feature type="non-terminal residue" evidence="1">
    <location>
        <position position="1"/>
    </location>
</feature>
<accession>A0ABS8VIR1</accession>
<comment type="caution">
    <text evidence="1">The sequence shown here is derived from an EMBL/GenBank/DDBJ whole genome shotgun (WGS) entry which is preliminary data.</text>
</comment>
<protein>
    <submittedName>
        <fullName evidence="1">Uncharacterized protein</fullName>
    </submittedName>
</protein>
<keyword evidence="2" id="KW-1185">Reference proteome</keyword>
<gene>
    <name evidence="1" type="ORF">HAX54_037159</name>
</gene>